<evidence type="ECO:0000256" key="1">
    <source>
        <dbReference type="SAM" id="SignalP"/>
    </source>
</evidence>
<proteinExistence type="predicted"/>
<keyword evidence="4" id="KW-1185">Reference proteome</keyword>
<dbReference type="InterPro" id="IPR025665">
    <property type="entry name" value="Beta-barrel_OMP_2"/>
</dbReference>
<evidence type="ECO:0000313" key="4">
    <source>
        <dbReference type="Proteomes" id="UP000468650"/>
    </source>
</evidence>
<dbReference type="Pfam" id="PF13568">
    <property type="entry name" value="OMP_b-brl_2"/>
    <property type="match status" value="1"/>
</dbReference>
<evidence type="ECO:0000259" key="2">
    <source>
        <dbReference type="Pfam" id="PF13568"/>
    </source>
</evidence>
<gene>
    <name evidence="3" type="ORF">F8C67_06230</name>
</gene>
<feature type="signal peptide" evidence="1">
    <location>
        <begin position="1"/>
        <end position="20"/>
    </location>
</feature>
<feature type="domain" description="Outer membrane protein beta-barrel" evidence="2">
    <location>
        <begin position="19"/>
        <end position="168"/>
    </location>
</feature>
<organism evidence="3 4">
    <name type="scientific">Phaeocystidibacter luteus</name>
    <dbReference type="NCBI Taxonomy" id="911197"/>
    <lineage>
        <taxon>Bacteria</taxon>
        <taxon>Pseudomonadati</taxon>
        <taxon>Bacteroidota</taxon>
        <taxon>Flavobacteriia</taxon>
        <taxon>Flavobacteriales</taxon>
        <taxon>Phaeocystidibacteraceae</taxon>
        <taxon>Phaeocystidibacter</taxon>
    </lineage>
</organism>
<accession>A0A6N6RHH2</accession>
<dbReference type="EMBL" id="WBVO01000003">
    <property type="protein sequence ID" value="KAB2813753.1"/>
    <property type="molecule type" value="Genomic_DNA"/>
</dbReference>
<dbReference type="InterPro" id="IPR011250">
    <property type="entry name" value="OMP/PagP_B-barrel"/>
</dbReference>
<name>A0A6N6RHH2_9FLAO</name>
<dbReference type="AlphaFoldDB" id="A0A6N6RHH2"/>
<feature type="chain" id="PRO_5026750977" evidence="1">
    <location>
        <begin position="21"/>
        <end position="201"/>
    </location>
</feature>
<protein>
    <submittedName>
        <fullName evidence="3">PorT family protein</fullName>
    </submittedName>
</protein>
<comment type="caution">
    <text evidence="3">The sequence shown here is derived from an EMBL/GenBank/DDBJ whole genome shotgun (WGS) entry which is preliminary data.</text>
</comment>
<evidence type="ECO:0000313" key="3">
    <source>
        <dbReference type="EMBL" id="KAB2813753.1"/>
    </source>
</evidence>
<sequence length="201" mass="22573">MAVRIKILFWLLLTSTVGWSQNFDGGFFAGLTGNQIDGDGLGGYDHVGVQIGVFAKRTFSDKWSARLELQYIWRGSREPVSDTSGLYRTDLHQISIPLVAVYHWDKISVEAGISGDINVITSEENIYGEFGPDPPYNTFVLNSIIGVNYQVTEGFALNLRSHYGLTPIRDTRIVQRPPGFFNDWIKGSRTVTMSLAAYFYF</sequence>
<dbReference type="RefSeq" id="WP_151666955.1">
    <property type="nucleotide sequence ID" value="NZ_WBVO01000003.1"/>
</dbReference>
<dbReference type="Proteomes" id="UP000468650">
    <property type="component" value="Unassembled WGS sequence"/>
</dbReference>
<keyword evidence="1" id="KW-0732">Signal</keyword>
<reference evidence="3 4" key="1">
    <citation type="submission" date="2019-09" db="EMBL/GenBank/DDBJ databases">
        <title>Genomes of family Cryomorphaceae.</title>
        <authorList>
            <person name="Bowman J.P."/>
        </authorList>
    </citation>
    <scope>NUCLEOTIDE SEQUENCE [LARGE SCALE GENOMIC DNA]</scope>
    <source>
        <strain evidence="3 4">LMG 25704</strain>
    </source>
</reference>
<dbReference type="OrthoDB" id="1001536at2"/>
<dbReference type="SUPFAM" id="SSF56925">
    <property type="entry name" value="OMPA-like"/>
    <property type="match status" value="1"/>
</dbReference>